<evidence type="ECO:0000313" key="3">
    <source>
        <dbReference type="Proteomes" id="UP000029120"/>
    </source>
</evidence>
<evidence type="ECO:0000256" key="1">
    <source>
        <dbReference type="SAM" id="MobiDB-lite"/>
    </source>
</evidence>
<keyword evidence="3" id="KW-1185">Reference proteome</keyword>
<dbReference type="AlphaFoldDB" id="A0A087GRR6"/>
<evidence type="ECO:0000313" key="2">
    <source>
        <dbReference type="EMBL" id="KFK32568.1"/>
    </source>
</evidence>
<organism evidence="2 3">
    <name type="scientific">Arabis alpina</name>
    <name type="common">Alpine rock-cress</name>
    <dbReference type="NCBI Taxonomy" id="50452"/>
    <lineage>
        <taxon>Eukaryota</taxon>
        <taxon>Viridiplantae</taxon>
        <taxon>Streptophyta</taxon>
        <taxon>Embryophyta</taxon>
        <taxon>Tracheophyta</taxon>
        <taxon>Spermatophyta</taxon>
        <taxon>Magnoliopsida</taxon>
        <taxon>eudicotyledons</taxon>
        <taxon>Gunneridae</taxon>
        <taxon>Pentapetalae</taxon>
        <taxon>rosids</taxon>
        <taxon>malvids</taxon>
        <taxon>Brassicales</taxon>
        <taxon>Brassicaceae</taxon>
        <taxon>Arabideae</taxon>
        <taxon>Arabis</taxon>
    </lineage>
</organism>
<sequence length="571" mass="62571">MVPDDPTSCSRADDSAGRNKDLGSSVTFFPMTMTPRSSGLVNTLMPSSSKSLMSSCGRGEVLASLAYIEDPMPHVRTKESKTLVDEVSHADASNDEGDPTGMVTGEEDLTSLTRWVEVPRSSLRSAENPDDPRAEGMLFVDFLFVDDESPNLPPSNVYPSSSSCSSDPSRAEMALIAGFPSKDDNLEDRFFFVEISERTVEADCIDLVKTRWERRVKPSLHEVSQEFVTAMHTELSSGNGKARMSSLGEAALEAAEKAKGSSGTNTPRAVTPMISTSMPPLVRARSSRPLVPKTVLPPPFSAEVAEFCRLSAERTRIFSCKGKGVIRETPLKRQRVDIYHAAVVSRETSASHVGVSFVGGLLRKEAYSAMKSKFSKLSLFFDHLVGDYDEDVCSMDSAFSAANEANAALQSRLDKFAEGNEILERDSLCMQKLKKDYDDKLTKLKLRCTKAKAEVSSASDLQCSKIEIGGKVQNDMLNLAEIDMNLEFIGLLLGSEPLDLLIEVKALCERRHPIYDAHDVFADLLASVQRVLEIHVVYANTIKTSVDVDDDVEVTDEDDVEGTDDDEDAED</sequence>
<accession>A0A087GRR6</accession>
<dbReference type="Gramene" id="KFK32568">
    <property type="protein sequence ID" value="KFK32568"/>
    <property type="gene ID" value="AALP_AA6G259900"/>
</dbReference>
<protein>
    <submittedName>
        <fullName evidence="2">Uncharacterized protein</fullName>
    </submittedName>
</protein>
<dbReference type="EMBL" id="CM002874">
    <property type="protein sequence ID" value="KFK32568.1"/>
    <property type="molecule type" value="Genomic_DNA"/>
</dbReference>
<name>A0A087GRR6_ARAAL</name>
<feature type="region of interest" description="Disordered" evidence="1">
    <location>
        <begin position="1"/>
        <end position="23"/>
    </location>
</feature>
<feature type="region of interest" description="Disordered" evidence="1">
    <location>
        <begin position="550"/>
        <end position="571"/>
    </location>
</feature>
<reference evidence="3" key="1">
    <citation type="journal article" date="2015" name="Nat. Plants">
        <title>Genome expansion of Arabis alpina linked with retrotransposition and reduced symmetric DNA methylation.</title>
        <authorList>
            <person name="Willing E.M."/>
            <person name="Rawat V."/>
            <person name="Mandakova T."/>
            <person name="Maumus F."/>
            <person name="James G.V."/>
            <person name="Nordstroem K.J."/>
            <person name="Becker C."/>
            <person name="Warthmann N."/>
            <person name="Chica C."/>
            <person name="Szarzynska B."/>
            <person name="Zytnicki M."/>
            <person name="Albani M.C."/>
            <person name="Kiefer C."/>
            <person name="Bergonzi S."/>
            <person name="Castaings L."/>
            <person name="Mateos J.L."/>
            <person name="Berns M.C."/>
            <person name="Bujdoso N."/>
            <person name="Piofczyk T."/>
            <person name="de Lorenzo L."/>
            <person name="Barrero-Sicilia C."/>
            <person name="Mateos I."/>
            <person name="Piednoel M."/>
            <person name="Hagmann J."/>
            <person name="Chen-Min-Tao R."/>
            <person name="Iglesias-Fernandez R."/>
            <person name="Schuster S.C."/>
            <person name="Alonso-Blanco C."/>
            <person name="Roudier F."/>
            <person name="Carbonero P."/>
            <person name="Paz-Ares J."/>
            <person name="Davis S.J."/>
            <person name="Pecinka A."/>
            <person name="Quesneville H."/>
            <person name="Colot V."/>
            <person name="Lysak M.A."/>
            <person name="Weigel D."/>
            <person name="Coupland G."/>
            <person name="Schneeberger K."/>
        </authorList>
    </citation>
    <scope>NUCLEOTIDE SEQUENCE [LARGE SCALE GENOMIC DNA]</scope>
    <source>
        <strain evidence="3">cv. Pajares</strain>
    </source>
</reference>
<gene>
    <name evidence="2" type="ordered locus">AALP_Aa6g259900</name>
</gene>
<dbReference type="Proteomes" id="UP000029120">
    <property type="component" value="Chromosome 6"/>
</dbReference>
<feature type="compositionally biased region" description="Basic and acidic residues" evidence="1">
    <location>
        <begin position="11"/>
        <end position="21"/>
    </location>
</feature>
<proteinExistence type="predicted"/>